<evidence type="ECO:0000313" key="5">
    <source>
        <dbReference type="Proteomes" id="UP000002051"/>
    </source>
</evidence>
<accession>G7ISJ9</accession>
<evidence type="ECO:0000313" key="3">
    <source>
        <dbReference type="EMBL" id="AES64256.1"/>
    </source>
</evidence>
<gene>
    <name evidence="3" type="ordered locus">MTR_2g020270</name>
</gene>
<dbReference type="EnsemblPlants" id="AES64256">
    <property type="protein sequence ID" value="AES64256"/>
    <property type="gene ID" value="MTR_2g020270"/>
</dbReference>
<keyword evidence="5" id="KW-1185">Reference proteome</keyword>
<dbReference type="Pfam" id="PF17808">
    <property type="entry name" value="fn3_PAP"/>
    <property type="match status" value="1"/>
</dbReference>
<evidence type="ECO:0000256" key="1">
    <source>
        <dbReference type="SAM" id="Phobius"/>
    </source>
</evidence>
<dbReference type="EMBL" id="CM001218">
    <property type="protein sequence ID" value="AES64256.1"/>
    <property type="molecule type" value="Genomic_DNA"/>
</dbReference>
<reference evidence="4" key="3">
    <citation type="submission" date="2015-04" db="UniProtKB">
        <authorList>
            <consortium name="EnsemblPlants"/>
        </authorList>
    </citation>
    <scope>IDENTIFICATION</scope>
    <source>
        <strain evidence="4">cv. Jemalong A17</strain>
    </source>
</reference>
<reference evidence="3 5" key="1">
    <citation type="journal article" date="2011" name="Nature">
        <title>The Medicago genome provides insight into the evolution of rhizobial symbioses.</title>
        <authorList>
            <person name="Young N.D."/>
            <person name="Debelle F."/>
            <person name="Oldroyd G.E."/>
            <person name="Geurts R."/>
            <person name="Cannon S.B."/>
            <person name="Udvardi M.K."/>
            <person name="Benedito V.A."/>
            <person name="Mayer K.F."/>
            <person name="Gouzy J."/>
            <person name="Schoof H."/>
            <person name="Van de Peer Y."/>
            <person name="Proost S."/>
            <person name="Cook D.R."/>
            <person name="Meyers B.C."/>
            <person name="Spannagl M."/>
            <person name="Cheung F."/>
            <person name="De Mita S."/>
            <person name="Krishnakumar V."/>
            <person name="Gundlach H."/>
            <person name="Zhou S."/>
            <person name="Mudge J."/>
            <person name="Bharti A.K."/>
            <person name="Murray J.D."/>
            <person name="Naoumkina M.A."/>
            <person name="Rosen B."/>
            <person name="Silverstein K.A."/>
            <person name="Tang H."/>
            <person name="Rombauts S."/>
            <person name="Zhao P.X."/>
            <person name="Zhou P."/>
            <person name="Barbe V."/>
            <person name="Bardou P."/>
            <person name="Bechner M."/>
            <person name="Bellec A."/>
            <person name="Berger A."/>
            <person name="Berges H."/>
            <person name="Bidwell S."/>
            <person name="Bisseling T."/>
            <person name="Choisne N."/>
            <person name="Couloux A."/>
            <person name="Denny R."/>
            <person name="Deshpande S."/>
            <person name="Dai X."/>
            <person name="Doyle J.J."/>
            <person name="Dudez A.M."/>
            <person name="Farmer A.D."/>
            <person name="Fouteau S."/>
            <person name="Franken C."/>
            <person name="Gibelin C."/>
            <person name="Gish J."/>
            <person name="Goldstein S."/>
            <person name="Gonzalez A.J."/>
            <person name="Green P.J."/>
            <person name="Hallab A."/>
            <person name="Hartog M."/>
            <person name="Hua A."/>
            <person name="Humphray S.J."/>
            <person name="Jeong D.H."/>
            <person name="Jing Y."/>
            <person name="Jocker A."/>
            <person name="Kenton S.M."/>
            <person name="Kim D.J."/>
            <person name="Klee K."/>
            <person name="Lai H."/>
            <person name="Lang C."/>
            <person name="Lin S."/>
            <person name="Macmil S.L."/>
            <person name="Magdelenat G."/>
            <person name="Matthews L."/>
            <person name="McCorrison J."/>
            <person name="Monaghan E.L."/>
            <person name="Mun J.H."/>
            <person name="Najar F.Z."/>
            <person name="Nicholson C."/>
            <person name="Noirot C."/>
            <person name="O'Bleness M."/>
            <person name="Paule C.R."/>
            <person name="Poulain J."/>
            <person name="Prion F."/>
            <person name="Qin B."/>
            <person name="Qu C."/>
            <person name="Retzel E.F."/>
            <person name="Riddle C."/>
            <person name="Sallet E."/>
            <person name="Samain S."/>
            <person name="Samson N."/>
            <person name="Sanders I."/>
            <person name="Saurat O."/>
            <person name="Scarpelli C."/>
            <person name="Schiex T."/>
            <person name="Segurens B."/>
            <person name="Severin A.J."/>
            <person name="Sherrier D.J."/>
            <person name="Shi R."/>
            <person name="Sims S."/>
            <person name="Singer S.R."/>
            <person name="Sinharoy S."/>
            <person name="Sterck L."/>
            <person name="Viollet A."/>
            <person name="Wang B.B."/>
            <person name="Wang K."/>
            <person name="Wang M."/>
            <person name="Wang X."/>
            <person name="Warfsmann J."/>
            <person name="Weissenbach J."/>
            <person name="White D.D."/>
            <person name="White J.D."/>
            <person name="Wiley G.B."/>
            <person name="Wincker P."/>
            <person name="Xing Y."/>
            <person name="Yang L."/>
            <person name="Yao Z."/>
            <person name="Ying F."/>
            <person name="Zhai J."/>
            <person name="Zhou L."/>
            <person name="Zuber A."/>
            <person name="Denarie J."/>
            <person name="Dixon R.A."/>
            <person name="May G.D."/>
            <person name="Schwartz D.C."/>
            <person name="Rogers J."/>
            <person name="Quetier F."/>
            <person name="Town C.D."/>
            <person name="Roe B.A."/>
        </authorList>
    </citation>
    <scope>NUCLEOTIDE SEQUENCE [LARGE SCALE GENOMIC DNA]</scope>
    <source>
        <strain evidence="3">A17</strain>
        <strain evidence="4 5">cv. Jemalong A17</strain>
    </source>
</reference>
<evidence type="ECO:0000259" key="2">
    <source>
        <dbReference type="Pfam" id="PF17808"/>
    </source>
</evidence>
<organism evidence="3 5">
    <name type="scientific">Medicago truncatula</name>
    <name type="common">Barrel medic</name>
    <name type="synonym">Medicago tribuloides</name>
    <dbReference type="NCBI Taxonomy" id="3880"/>
    <lineage>
        <taxon>Eukaryota</taxon>
        <taxon>Viridiplantae</taxon>
        <taxon>Streptophyta</taxon>
        <taxon>Embryophyta</taxon>
        <taxon>Tracheophyta</taxon>
        <taxon>Spermatophyta</taxon>
        <taxon>Magnoliopsida</taxon>
        <taxon>eudicotyledons</taxon>
        <taxon>Gunneridae</taxon>
        <taxon>Pentapetalae</taxon>
        <taxon>rosids</taxon>
        <taxon>fabids</taxon>
        <taxon>Fabales</taxon>
        <taxon>Fabaceae</taxon>
        <taxon>Papilionoideae</taxon>
        <taxon>50 kb inversion clade</taxon>
        <taxon>NPAAA clade</taxon>
        <taxon>Hologalegina</taxon>
        <taxon>IRL clade</taxon>
        <taxon>Trifolieae</taxon>
        <taxon>Medicago</taxon>
    </lineage>
</organism>
<dbReference type="AlphaFoldDB" id="G7ISJ9"/>
<dbReference type="Proteomes" id="UP000002051">
    <property type="component" value="Chromosome 2"/>
</dbReference>
<evidence type="ECO:0000313" key="4">
    <source>
        <dbReference type="EnsemblPlants" id="AES64256"/>
    </source>
</evidence>
<dbReference type="InterPro" id="IPR040974">
    <property type="entry name" value="Fn3_PAP"/>
</dbReference>
<dbReference type="HOGENOM" id="CLU_2609603_0_0_1"/>
<proteinExistence type="predicted"/>
<feature type="domain" description="Purple acid phosphatase Fn3-like" evidence="2">
    <location>
        <begin position="34"/>
        <end position="73"/>
    </location>
</feature>
<keyword evidence="1" id="KW-1133">Transmembrane helix</keyword>
<protein>
    <submittedName>
        <fullName evidence="3">Transmembrane protein, putative</fullName>
    </submittedName>
</protein>
<reference evidence="3 5" key="2">
    <citation type="journal article" date="2014" name="BMC Genomics">
        <title>An improved genome release (version Mt4.0) for the model legume Medicago truncatula.</title>
        <authorList>
            <person name="Tang H."/>
            <person name="Krishnakumar V."/>
            <person name="Bidwell S."/>
            <person name="Rosen B."/>
            <person name="Chan A."/>
            <person name="Zhou S."/>
            <person name="Gentzbittel L."/>
            <person name="Childs K.L."/>
            <person name="Yandell M."/>
            <person name="Gundlach H."/>
            <person name="Mayer K.F."/>
            <person name="Schwartz D.C."/>
            <person name="Town C.D."/>
        </authorList>
    </citation>
    <scope>GENOME REANNOTATION</scope>
    <source>
        <strain evidence="4 5">cv. Jemalong A17</strain>
    </source>
</reference>
<keyword evidence="1 3" id="KW-0812">Transmembrane</keyword>
<feature type="transmembrane region" description="Helical" evidence="1">
    <location>
        <begin position="20"/>
        <end position="39"/>
    </location>
</feature>
<sequence>MTDHYFPQELLAYPKRVKYMYYIMGILGMAAGFQNASYLNPQYKTTGKGFLKLQLINQRSDFSFALFSGGLSNVRPSLV</sequence>
<dbReference type="PaxDb" id="3880-AES64256"/>
<dbReference type="eggNOG" id="KOG1378">
    <property type="taxonomic scope" value="Eukaryota"/>
</dbReference>
<name>G7ISJ9_MEDTR</name>
<keyword evidence="1" id="KW-0472">Membrane</keyword>
<dbReference type="STRING" id="3880.G7ISJ9"/>